<gene>
    <name evidence="1" type="ORF">KK1_047214</name>
</gene>
<dbReference type="EMBL" id="KQ485416">
    <property type="protein sequence ID" value="KYP32158.1"/>
    <property type="molecule type" value="Genomic_DNA"/>
</dbReference>
<dbReference type="AlphaFoldDB" id="A0A151QPC7"/>
<reference evidence="1" key="1">
    <citation type="journal article" date="2012" name="Nat. Biotechnol.">
        <title>Draft genome sequence of pigeonpea (Cajanus cajan), an orphan legume crop of resource-poor farmers.</title>
        <authorList>
            <person name="Varshney R.K."/>
            <person name="Chen W."/>
            <person name="Li Y."/>
            <person name="Bharti A.K."/>
            <person name="Saxena R.K."/>
            <person name="Schlueter J.A."/>
            <person name="Donoghue M.T."/>
            <person name="Azam S."/>
            <person name="Fan G."/>
            <person name="Whaley A.M."/>
            <person name="Farmer A.D."/>
            <person name="Sheridan J."/>
            <person name="Iwata A."/>
            <person name="Tuteja R."/>
            <person name="Penmetsa R.V."/>
            <person name="Wu W."/>
            <person name="Upadhyaya H.D."/>
            <person name="Yang S.P."/>
            <person name="Shah T."/>
            <person name="Saxena K.B."/>
            <person name="Michael T."/>
            <person name="McCombie W.R."/>
            <person name="Yang B."/>
            <person name="Zhang G."/>
            <person name="Yang H."/>
            <person name="Wang J."/>
            <person name="Spillane C."/>
            <person name="Cook D.R."/>
            <person name="May G.D."/>
            <person name="Xu X."/>
            <person name="Jackson S.A."/>
        </authorList>
    </citation>
    <scope>NUCLEOTIDE SEQUENCE [LARGE SCALE GENOMIC DNA]</scope>
</reference>
<name>A0A151QPC7_CAJCA</name>
<protein>
    <submittedName>
        <fullName evidence="1">Uncharacterized protein</fullName>
    </submittedName>
</protein>
<organism evidence="1 2">
    <name type="scientific">Cajanus cajan</name>
    <name type="common">Pigeon pea</name>
    <name type="synonym">Cajanus indicus</name>
    <dbReference type="NCBI Taxonomy" id="3821"/>
    <lineage>
        <taxon>Eukaryota</taxon>
        <taxon>Viridiplantae</taxon>
        <taxon>Streptophyta</taxon>
        <taxon>Embryophyta</taxon>
        <taxon>Tracheophyta</taxon>
        <taxon>Spermatophyta</taxon>
        <taxon>Magnoliopsida</taxon>
        <taxon>eudicotyledons</taxon>
        <taxon>Gunneridae</taxon>
        <taxon>Pentapetalae</taxon>
        <taxon>rosids</taxon>
        <taxon>fabids</taxon>
        <taxon>Fabales</taxon>
        <taxon>Fabaceae</taxon>
        <taxon>Papilionoideae</taxon>
        <taxon>50 kb inversion clade</taxon>
        <taxon>NPAAA clade</taxon>
        <taxon>indigoferoid/millettioid clade</taxon>
        <taxon>Phaseoleae</taxon>
        <taxon>Cajanus</taxon>
    </lineage>
</organism>
<sequence length="125" mass="13847">MLFNEDSNTVFFFFSSIDETFVNLLHLVLRPIFWLKEVIGLKLSAASAAAARISLCEEDELTIGRKESEFGKFNMAEVPLITRAPTSCALAAISGVGYVPNQILDVFFGSLSSHTHFPFLCRTPL</sequence>
<dbReference type="Gramene" id="C.cajan_42048.t">
    <property type="protein sequence ID" value="C.cajan_42048.t.cds1"/>
    <property type="gene ID" value="C.cajan_42048"/>
</dbReference>
<accession>A0A151QPC7</accession>
<proteinExistence type="predicted"/>
<keyword evidence="2" id="KW-1185">Reference proteome</keyword>
<dbReference type="Proteomes" id="UP000075243">
    <property type="component" value="Unassembled WGS sequence"/>
</dbReference>
<evidence type="ECO:0000313" key="2">
    <source>
        <dbReference type="Proteomes" id="UP000075243"/>
    </source>
</evidence>
<evidence type="ECO:0000313" key="1">
    <source>
        <dbReference type="EMBL" id="KYP32158.1"/>
    </source>
</evidence>